<accession>A0A8K0C4U4</accession>
<comment type="caution">
    <text evidence="2">The sequence shown here is derived from an EMBL/GenBank/DDBJ whole genome shotgun (WGS) entry which is preliminary data.</text>
</comment>
<dbReference type="AlphaFoldDB" id="A0A8K0C4U4"/>
<proteinExistence type="predicted"/>
<dbReference type="Gene3D" id="1.20.1070.10">
    <property type="entry name" value="Rhodopsin 7-helix transmembrane proteins"/>
    <property type="match status" value="1"/>
</dbReference>
<dbReference type="SUPFAM" id="SSF81321">
    <property type="entry name" value="Family A G protein-coupled receptor-like"/>
    <property type="match status" value="1"/>
</dbReference>
<keyword evidence="1" id="KW-1133">Transmembrane helix</keyword>
<evidence type="ECO:0000313" key="2">
    <source>
        <dbReference type="EMBL" id="KAF2880775.1"/>
    </source>
</evidence>
<feature type="transmembrane region" description="Helical" evidence="1">
    <location>
        <begin position="32"/>
        <end position="52"/>
    </location>
</feature>
<evidence type="ECO:0000256" key="1">
    <source>
        <dbReference type="SAM" id="Phobius"/>
    </source>
</evidence>
<keyword evidence="3" id="KW-1185">Reference proteome</keyword>
<reference evidence="2" key="1">
    <citation type="submission" date="2019-08" db="EMBL/GenBank/DDBJ databases">
        <title>The genome of the North American firefly Photinus pyralis.</title>
        <authorList>
            <consortium name="Photinus pyralis genome working group"/>
            <person name="Fallon T.R."/>
            <person name="Sander Lower S.E."/>
            <person name="Weng J.-K."/>
        </authorList>
    </citation>
    <scope>NUCLEOTIDE SEQUENCE</scope>
    <source>
        <strain evidence="2">TRF0915ILg1</strain>
        <tissue evidence="2">Whole body</tissue>
    </source>
</reference>
<evidence type="ECO:0000313" key="3">
    <source>
        <dbReference type="Proteomes" id="UP000801492"/>
    </source>
</evidence>
<name>A0A8K0C4U4_IGNLU</name>
<dbReference type="EMBL" id="VTPC01090912">
    <property type="protein sequence ID" value="KAF2880775.1"/>
    <property type="molecule type" value="Genomic_DNA"/>
</dbReference>
<dbReference type="Proteomes" id="UP000801492">
    <property type="component" value="Unassembled WGS sequence"/>
</dbReference>
<organism evidence="2 3">
    <name type="scientific">Ignelater luminosus</name>
    <name type="common">Cucubano</name>
    <name type="synonym">Pyrophorus luminosus</name>
    <dbReference type="NCBI Taxonomy" id="2038154"/>
    <lineage>
        <taxon>Eukaryota</taxon>
        <taxon>Metazoa</taxon>
        <taxon>Ecdysozoa</taxon>
        <taxon>Arthropoda</taxon>
        <taxon>Hexapoda</taxon>
        <taxon>Insecta</taxon>
        <taxon>Pterygota</taxon>
        <taxon>Neoptera</taxon>
        <taxon>Endopterygota</taxon>
        <taxon>Coleoptera</taxon>
        <taxon>Polyphaga</taxon>
        <taxon>Elateriformia</taxon>
        <taxon>Elateroidea</taxon>
        <taxon>Elateridae</taxon>
        <taxon>Agrypninae</taxon>
        <taxon>Pyrophorini</taxon>
        <taxon>Ignelater</taxon>
    </lineage>
</organism>
<protein>
    <submittedName>
        <fullName evidence="2">Uncharacterized protein</fullName>
    </submittedName>
</protein>
<gene>
    <name evidence="2" type="ORF">ILUMI_25403</name>
</gene>
<sequence length="169" mass="19372">MLLSSIKNAYELQRKCQLLVGRARKIKDQSKITITLIAIVFFYLIGEVPTHLTARKTAANLLFAGDHERADDSVMLEIFRQVTTALNSLHLASKFILYCLFCPPFCRALKKTITGTSKKKEHVEARNMPISLFVCDKHMDRRFKLDINELAFMNIFINTKAAQELPRIL</sequence>
<dbReference type="OrthoDB" id="10011262at2759"/>
<keyword evidence="1" id="KW-0472">Membrane</keyword>
<keyword evidence="1" id="KW-0812">Transmembrane</keyword>